<dbReference type="Pfam" id="PF01757">
    <property type="entry name" value="Acyl_transf_3"/>
    <property type="match status" value="1"/>
</dbReference>
<protein>
    <submittedName>
        <fullName evidence="3">Acyltransferase</fullName>
    </submittedName>
</protein>
<keyword evidence="1" id="KW-0472">Membrane</keyword>
<dbReference type="GO" id="GO:0016020">
    <property type="term" value="C:membrane"/>
    <property type="evidence" value="ECO:0007669"/>
    <property type="project" value="TreeGrafter"/>
</dbReference>
<feature type="transmembrane region" description="Helical" evidence="1">
    <location>
        <begin position="46"/>
        <end position="68"/>
    </location>
</feature>
<feature type="transmembrane region" description="Helical" evidence="1">
    <location>
        <begin position="199"/>
        <end position="221"/>
    </location>
</feature>
<dbReference type="InterPro" id="IPR002656">
    <property type="entry name" value="Acyl_transf_3_dom"/>
</dbReference>
<keyword evidence="1" id="KW-0812">Transmembrane</keyword>
<feature type="transmembrane region" description="Helical" evidence="1">
    <location>
        <begin position="262"/>
        <end position="281"/>
    </location>
</feature>
<feature type="transmembrane region" description="Helical" evidence="1">
    <location>
        <begin position="165"/>
        <end position="187"/>
    </location>
</feature>
<organism evidence="3 4">
    <name type="scientific">Geomesophilobacter sediminis</name>
    <dbReference type="NCBI Taxonomy" id="2798584"/>
    <lineage>
        <taxon>Bacteria</taxon>
        <taxon>Pseudomonadati</taxon>
        <taxon>Thermodesulfobacteriota</taxon>
        <taxon>Desulfuromonadia</taxon>
        <taxon>Geobacterales</taxon>
        <taxon>Geobacteraceae</taxon>
        <taxon>Geomesophilobacter</taxon>
    </lineage>
</organism>
<feature type="domain" description="Acyltransferase 3" evidence="2">
    <location>
        <begin position="15"/>
        <end position="349"/>
    </location>
</feature>
<feature type="transmembrane region" description="Helical" evidence="1">
    <location>
        <begin position="332"/>
        <end position="352"/>
    </location>
</feature>
<dbReference type="AlphaFoldDB" id="A0A8J7SCB4"/>
<keyword evidence="3" id="KW-0808">Transferase</keyword>
<dbReference type="InterPro" id="IPR050879">
    <property type="entry name" value="Acyltransferase_3"/>
</dbReference>
<dbReference type="PANTHER" id="PTHR23028:SF53">
    <property type="entry name" value="ACYL_TRANSF_3 DOMAIN-CONTAINING PROTEIN"/>
    <property type="match status" value="1"/>
</dbReference>
<evidence type="ECO:0000256" key="1">
    <source>
        <dbReference type="SAM" id="Phobius"/>
    </source>
</evidence>
<proteinExistence type="predicted"/>
<name>A0A8J7SCB4_9BACT</name>
<feature type="transmembrane region" description="Helical" evidence="1">
    <location>
        <begin position="20"/>
        <end position="40"/>
    </location>
</feature>
<keyword evidence="3" id="KW-0012">Acyltransferase</keyword>
<evidence type="ECO:0000259" key="2">
    <source>
        <dbReference type="Pfam" id="PF01757"/>
    </source>
</evidence>
<evidence type="ECO:0000313" key="3">
    <source>
        <dbReference type="EMBL" id="MBJ6727034.1"/>
    </source>
</evidence>
<feature type="transmembrane region" description="Helical" evidence="1">
    <location>
        <begin position="138"/>
        <end position="158"/>
    </location>
</feature>
<keyword evidence="4" id="KW-1185">Reference proteome</keyword>
<dbReference type="PANTHER" id="PTHR23028">
    <property type="entry name" value="ACETYLTRANSFERASE"/>
    <property type="match status" value="1"/>
</dbReference>
<sequence>MSVDSVQPSRQIDQLTFTRFVAALSVVYYHYGSGIFPFNYATLDRLFLVGPISVSFFYALSGFIMAVVYTQKGGGPFDRKQYWQARFARIYPVYLLGLGATVLLLDPQRDASRKQLFSALLVQSWIPGYPMAYNYPGWSVSVEAFFYLLFPFLITAFAKASLRKLSLTALFFWVSSSMVHVSLSTFLPVKPSSVLFDLLYYLPCLHLNTFLCGMLSGLLFLSHGRWLSERRKLNVALLIGTLALIVAVLLGRQSLEHLPLKLALTNGAMAPLFLIFIYSLSCDRTIISRVLSARLCLLLGDASYSIYILHVPIFLAFQKVTASYHGTLSKVAVLHIYVMAVILLSVLSYLFIERPARSGLKRLFQHELRCREKIGETAPSVG</sequence>
<dbReference type="GO" id="GO:0016747">
    <property type="term" value="F:acyltransferase activity, transferring groups other than amino-acyl groups"/>
    <property type="evidence" value="ECO:0007669"/>
    <property type="project" value="InterPro"/>
</dbReference>
<keyword evidence="1" id="KW-1133">Transmembrane helix</keyword>
<gene>
    <name evidence="3" type="ORF">JFN93_20170</name>
</gene>
<dbReference type="Proteomes" id="UP000636888">
    <property type="component" value="Unassembled WGS sequence"/>
</dbReference>
<comment type="caution">
    <text evidence="3">The sequence shown here is derived from an EMBL/GenBank/DDBJ whole genome shotgun (WGS) entry which is preliminary data.</text>
</comment>
<reference evidence="3" key="1">
    <citation type="submission" date="2020-12" db="EMBL/GenBank/DDBJ databases">
        <title>Geomonas sp. Red875, isolated from river sediment.</title>
        <authorList>
            <person name="Xu Z."/>
            <person name="Zhang Z."/>
            <person name="Masuda Y."/>
            <person name="Itoh H."/>
            <person name="Senoo K."/>
        </authorList>
    </citation>
    <scope>NUCLEOTIDE SEQUENCE</scope>
    <source>
        <strain evidence="3">Red875</strain>
    </source>
</reference>
<accession>A0A8J7SCB4</accession>
<evidence type="ECO:0000313" key="4">
    <source>
        <dbReference type="Proteomes" id="UP000636888"/>
    </source>
</evidence>
<feature type="transmembrane region" description="Helical" evidence="1">
    <location>
        <begin position="88"/>
        <end position="105"/>
    </location>
</feature>
<dbReference type="RefSeq" id="WP_199385951.1">
    <property type="nucleotide sequence ID" value="NZ_JAEMHM010000019.1"/>
</dbReference>
<dbReference type="GO" id="GO:0009103">
    <property type="term" value="P:lipopolysaccharide biosynthetic process"/>
    <property type="evidence" value="ECO:0007669"/>
    <property type="project" value="TreeGrafter"/>
</dbReference>
<feature type="transmembrane region" description="Helical" evidence="1">
    <location>
        <begin position="233"/>
        <end position="250"/>
    </location>
</feature>
<feature type="transmembrane region" description="Helical" evidence="1">
    <location>
        <begin position="293"/>
        <end position="317"/>
    </location>
</feature>
<dbReference type="EMBL" id="JAEMHM010000019">
    <property type="protein sequence ID" value="MBJ6727034.1"/>
    <property type="molecule type" value="Genomic_DNA"/>
</dbReference>